<proteinExistence type="predicted"/>
<organism evidence="1 5">
    <name type="scientific">Didymodactylos carnosus</name>
    <dbReference type="NCBI Taxonomy" id="1234261"/>
    <lineage>
        <taxon>Eukaryota</taxon>
        <taxon>Metazoa</taxon>
        <taxon>Spiralia</taxon>
        <taxon>Gnathifera</taxon>
        <taxon>Rotifera</taxon>
        <taxon>Eurotatoria</taxon>
        <taxon>Bdelloidea</taxon>
        <taxon>Philodinida</taxon>
        <taxon>Philodinidae</taxon>
        <taxon>Didymodactylos</taxon>
    </lineage>
</organism>
<dbReference type="Proteomes" id="UP000682733">
    <property type="component" value="Unassembled WGS sequence"/>
</dbReference>
<dbReference type="OrthoDB" id="10463553at2759"/>
<evidence type="ECO:0000313" key="5">
    <source>
        <dbReference type="Proteomes" id="UP000663829"/>
    </source>
</evidence>
<accession>A0A814VB16</accession>
<protein>
    <submittedName>
        <fullName evidence="1">Uncharacterized protein</fullName>
    </submittedName>
</protein>
<dbReference type="Proteomes" id="UP000663829">
    <property type="component" value="Unassembled WGS sequence"/>
</dbReference>
<dbReference type="EMBL" id="CAJNOK010016995">
    <property type="protein sequence ID" value="CAF1255660.1"/>
    <property type="molecule type" value="Genomic_DNA"/>
</dbReference>
<evidence type="ECO:0000313" key="3">
    <source>
        <dbReference type="EMBL" id="CAF3950085.1"/>
    </source>
</evidence>
<evidence type="ECO:0000313" key="4">
    <source>
        <dbReference type="EMBL" id="CAF4062732.1"/>
    </source>
</evidence>
<comment type="caution">
    <text evidence="1">The sequence shown here is derived from an EMBL/GenBank/DDBJ whole genome shotgun (WGS) entry which is preliminary data.</text>
</comment>
<dbReference type="EMBL" id="CAJOBA010038550">
    <property type="protein sequence ID" value="CAF4062732.1"/>
    <property type="molecule type" value="Genomic_DNA"/>
</dbReference>
<keyword evidence="5" id="KW-1185">Reference proteome</keyword>
<evidence type="ECO:0000313" key="2">
    <source>
        <dbReference type="EMBL" id="CAF1255660.1"/>
    </source>
</evidence>
<gene>
    <name evidence="1" type="ORF">GPM918_LOCUS22941</name>
    <name evidence="2" type="ORF">OVA965_LOCUS26482</name>
    <name evidence="3" type="ORF">SRO942_LOCUS22942</name>
    <name evidence="4" type="ORF">TMI583_LOCUS27224</name>
</gene>
<dbReference type="AlphaFoldDB" id="A0A814VB16"/>
<dbReference type="EMBL" id="CAJOBC010008015">
    <property type="protein sequence ID" value="CAF3950085.1"/>
    <property type="molecule type" value="Genomic_DNA"/>
</dbReference>
<name>A0A814VB16_9BILA</name>
<dbReference type="Proteomes" id="UP000677228">
    <property type="component" value="Unassembled WGS sequence"/>
</dbReference>
<sequence>MVQKKKKEIKYEYLKKNILKSGGLATHKYGDKQEETDKLLDKILANGGYENDKKLIHSKISVLQGDIRSYKDDSKTTFKDFIDLRD</sequence>
<dbReference type="Proteomes" id="UP000681722">
    <property type="component" value="Unassembled WGS sequence"/>
</dbReference>
<reference evidence="1" key="1">
    <citation type="submission" date="2021-02" db="EMBL/GenBank/DDBJ databases">
        <authorList>
            <person name="Nowell W R."/>
        </authorList>
    </citation>
    <scope>NUCLEOTIDE SEQUENCE</scope>
</reference>
<dbReference type="EMBL" id="CAJNOQ010008013">
    <property type="protein sequence ID" value="CAF1185833.1"/>
    <property type="molecule type" value="Genomic_DNA"/>
</dbReference>
<evidence type="ECO:0000313" key="1">
    <source>
        <dbReference type="EMBL" id="CAF1185833.1"/>
    </source>
</evidence>